<dbReference type="PANTHER" id="PTHR34978">
    <property type="entry name" value="POSSIBLE SENSOR-TRANSDUCER PROTEIN BLAR"/>
    <property type="match status" value="1"/>
</dbReference>
<feature type="compositionally biased region" description="Low complexity" evidence="1">
    <location>
        <begin position="338"/>
        <end position="348"/>
    </location>
</feature>
<evidence type="ECO:0000313" key="4">
    <source>
        <dbReference type="EMBL" id="NIJ23609.1"/>
    </source>
</evidence>
<sequence length="489" mass="51519">MIGWAVETLVASSVLMLVVLALRAPVRRAFGPAMAYALWAIPALRMLLPPLPETVRLTEIAPIGAAIPPGTISLGVPVATIPAVPQGWGMSDVPAIVIGLWVIGALGFVGWHLVSYIRFCRRIRAQAQGSYRVAGGRVAVVESDAAAGPMAFGIWRKHVAFPSDFAERYDEAERDLALAHELGHHARGDLIANWIALAMLGLHWFNPIAWRAFRAFRADQEMACDALVLGNRPAALRHAYGRAIVKSAHGGAVSAACHLHTINEIKGRLKMLTKHRRASRGQMAGGTAGVAALTLAALGLTASGTHAAETFRDRVEGSIGVKLDDIKLPLPPLPPIAPNAAQDAAPAASPAPPAPVDDLAIAPPQPPIQPGPGELAELRALENVPDVEERTCGAGSQHVIHEQGAGGKKRMVICTDRIEAQVEQATAMAMQHAKFAEATKATALASARASIAMARTTIENEASLSPEDRAEALAGLDEAIAEIEAEGID</sequence>
<feature type="domain" description="Peptidase M56" evidence="3">
    <location>
        <begin position="7"/>
        <end position="272"/>
    </location>
</feature>
<dbReference type="Pfam" id="PF05569">
    <property type="entry name" value="Peptidase_M56"/>
    <property type="match status" value="1"/>
</dbReference>
<dbReference type="InterPro" id="IPR052173">
    <property type="entry name" value="Beta-lactam_resp_regulator"/>
</dbReference>
<feature type="transmembrane region" description="Helical" evidence="2">
    <location>
        <begin position="93"/>
        <end position="114"/>
    </location>
</feature>
<dbReference type="InterPro" id="IPR008756">
    <property type="entry name" value="Peptidase_M56"/>
</dbReference>
<protein>
    <submittedName>
        <fullName evidence="4">Beta-lactamase regulating signal transducer with metallopeptidase domain</fullName>
    </submittedName>
</protein>
<evidence type="ECO:0000256" key="2">
    <source>
        <dbReference type="SAM" id="Phobius"/>
    </source>
</evidence>
<dbReference type="PANTHER" id="PTHR34978:SF3">
    <property type="entry name" value="SLR0241 PROTEIN"/>
    <property type="match status" value="1"/>
</dbReference>
<dbReference type="CDD" id="cd07341">
    <property type="entry name" value="M56_BlaR1_MecR1_like"/>
    <property type="match status" value="1"/>
</dbReference>
<dbReference type="RefSeq" id="WP_140231245.1">
    <property type="nucleotide sequence ID" value="NZ_BAAAEV010000001.1"/>
</dbReference>
<proteinExistence type="predicted"/>
<name>A0ABX0TZ61_9SPHN</name>
<dbReference type="EMBL" id="JAASQP010000001">
    <property type="protein sequence ID" value="NIJ23609.1"/>
    <property type="molecule type" value="Genomic_DNA"/>
</dbReference>
<reference evidence="4 5" key="1">
    <citation type="submission" date="2020-03" db="EMBL/GenBank/DDBJ databases">
        <title>Genomic Encyclopedia of Type Strains, Phase IV (KMG-IV): sequencing the most valuable type-strain genomes for metagenomic binning, comparative biology and taxonomic classification.</title>
        <authorList>
            <person name="Goeker M."/>
        </authorList>
    </citation>
    <scope>NUCLEOTIDE SEQUENCE [LARGE SCALE GENOMIC DNA]</scope>
    <source>
        <strain evidence="4 5">DSM 22753</strain>
    </source>
</reference>
<evidence type="ECO:0000313" key="5">
    <source>
        <dbReference type="Proteomes" id="UP000788153"/>
    </source>
</evidence>
<organism evidence="4 5">
    <name type="scientific">Sphingomonas japonica</name>
    <dbReference type="NCBI Taxonomy" id="511662"/>
    <lineage>
        <taxon>Bacteria</taxon>
        <taxon>Pseudomonadati</taxon>
        <taxon>Pseudomonadota</taxon>
        <taxon>Alphaproteobacteria</taxon>
        <taxon>Sphingomonadales</taxon>
        <taxon>Sphingomonadaceae</taxon>
        <taxon>Sphingomonas</taxon>
    </lineage>
</organism>
<feature type="transmembrane region" description="Helical" evidence="2">
    <location>
        <begin position="60"/>
        <end position="81"/>
    </location>
</feature>
<feature type="transmembrane region" description="Helical" evidence="2">
    <location>
        <begin position="283"/>
        <end position="302"/>
    </location>
</feature>
<evidence type="ECO:0000256" key="1">
    <source>
        <dbReference type="SAM" id="MobiDB-lite"/>
    </source>
</evidence>
<comment type="caution">
    <text evidence="4">The sequence shown here is derived from an EMBL/GenBank/DDBJ whole genome shotgun (WGS) entry which is preliminary data.</text>
</comment>
<keyword evidence="2" id="KW-0472">Membrane</keyword>
<keyword evidence="2" id="KW-0812">Transmembrane</keyword>
<accession>A0ABX0TZ61</accession>
<keyword evidence="5" id="KW-1185">Reference proteome</keyword>
<gene>
    <name evidence="4" type="ORF">FHT01_001151</name>
</gene>
<evidence type="ECO:0000259" key="3">
    <source>
        <dbReference type="Pfam" id="PF05569"/>
    </source>
</evidence>
<keyword evidence="2" id="KW-1133">Transmembrane helix</keyword>
<feature type="region of interest" description="Disordered" evidence="1">
    <location>
        <begin position="334"/>
        <end position="373"/>
    </location>
</feature>
<dbReference type="Proteomes" id="UP000788153">
    <property type="component" value="Unassembled WGS sequence"/>
</dbReference>